<organism evidence="1 2">
    <name type="scientific">Pseudaquabacterium terrae</name>
    <dbReference type="NCBI Taxonomy" id="2732868"/>
    <lineage>
        <taxon>Bacteria</taxon>
        <taxon>Pseudomonadati</taxon>
        <taxon>Pseudomonadota</taxon>
        <taxon>Betaproteobacteria</taxon>
        <taxon>Burkholderiales</taxon>
        <taxon>Sphaerotilaceae</taxon>
        <taxon>Pseudaquabacterium</taxon>
    </lineage>
</organism>
<reference evidence="1 2" key="1">
    <citation type="submission" date="2020-05" db="EMBL/GenBank/DDBJ databases">
        <title>Aquincola sp. isolate from soil.</title>
        <authorList>
            <person name="Han J."/>
            <person name="Kim D.-U."/>
        </authorList>
    </citation>
    <scope>NUCLEOTIDE SEQUENCE [LARGE SCALE GENOMIC DNA]</scope>
    <source>
        <strain evidence="1 2">S2</strain>
    </source>
</reference>
<dbReference type="RefSeq" id="WP_173122978.1">
    <property type="nucleotide sequence ID" value="NZ_JABRWJ010000004.1"/>
</dbReference>
<keyword evidence="2" id="KW-1185">Reference proteome</keyword>
<evidence type="ECO:0000313" key="1">
    <source>
        <dbReference type="EMBL" id="NRF67842.1"/>
    </source>
</evidence>
<gene>
    <name evidence="1" type="ORF">HLB44_12685</name>
</gene>
<comment type="caution">
    <text evidence="1">The sequence shown here is derived from an EMBL/GenBank/DDBJ whole genome shotgun (WGS) entry which is preliminary data.</text>
</comment>
<sequence>MPPSNHASTQRRRKSRGTRVVKTLWPPQAGTIKLSRRYGAALLCVRYRHDATGLRRYTTVELIVDEAPVTGPGVDRRIFAVRIGRLENELQATARALGAKWDKDAEL</sequence>
<accession>A0ABX2EGV0</accession>
<name>A0ABX2EGV0_9BURK</name>
<evidence type="ECO:0000313" key="2">
    <source>
        <dbReference type="Proteomes" id="UP000737171"/>
    </source>
</evidence>
<protein>
    <submittedName>
        <fullName evidence="1">Uncharacterized protein</fullName>
    </submittedName>
</protein>
<dbReference type="Proteomes" id="UP000737171">
    <property type="component" value="Unassembled WGS sequence"/>
</dbReference>
<dbReference type="EMBL" id="JABRWJ010000004">
    <property type="protein sequence ID" value="NRF67842.1"/>
    <property type="molecule type" value="Genomic_DNA"/>
</dbReference>
<proteinExistence type="predicted"/>